<comment type="subcellular location">
    <subcellularLocation>
        <location evidence="8">Cell inner membrane</location>
        <topology evidence="8">Multi-pass membrane protein</topology>
    </subcellularLocation>
    <subcellularLocation>
        <location evidence="1">Cell membrane</location>
        <topology evidence="1">Multi-pass membrane protein</topology>
    </subcellularLocation>
</comment>
<reference evidence="9 10" key="1">
    <citation type="journal article" date="2008" name="Proc. Natl. Acad. Sci. U.S.A.">
        <title>Niche adaptation and genome expansion in the chlorophyll d-producing cyanobacterium Acaryochloris marina.</title>
        <authorList>
            <person name="Swingley W.D."/>
            <person name="Chen M."/>
            <person name="Cheung P.C."/>
            <person name="Conrad A.L."/>
            <person name="Dejesa L.C."/>
            <person name="Hao J."/>
            <person name="Honchak B.M."/>
            <person name="Karbach L.E."/>
            <person name="Kurdoglu A."/>
            <person name="Lahiri S."/>
            <person name="Mastrian S.D."/>
            <person name="Miyashita H."/>
            <person name="Page L."/>
            <person name="Ramakrishna P."/>
            <person name="Satoh S."/>
            <person name="Sattley W.M."/>
            <person name="Shimada Y."/>
            <person name="Taylor H.L."/>
            <person name="Tomo T."/>
            <person name="Tsuchiya T."/>
            <person name="Wang Z.T."/>
            <person name="Raymond J."/>
            <person name="Mimuro M."/>
            <person name="Blankenship R.E."/>
            <person name="Touchman J.W."/>
        </authorList>
    </citation>
    <scope>NUCLEOTIDE SEQUENCE [LARGE SCALE GENOMIC DNA]</scope>
    <source>
        <strain evidence="10">MBIC 11017</strain>
    </source>
</reference>
<protein>
    <recommendedName>
        <fullName evidence="8">Probable lipid II flippase MurJ</fullName>
    </recommendedName>
</protein>
<feature type="transmembrane region" description="Helical" evidence="8">
    <location>
        <begin position="429"/>
        <end position="448"/>
    </location>
</feature>
<keyword evidence="10" id="KW-1185">Reference proteome</keyword>
<dbReference type="HOGENOM" id="CLU_006797_5_2_3"/>
<dbReference type="GO" id="GO:0005886">
    <property type="term" value="C:plasma membrane"/>
    <property type="evidence" value="ECO:0007669"/>
    <property type="project" value="UniProtKB-SubCell"/>
</dbReference>
<proteinExistence type="inferred from homology"/>
<dbReference type="HAMAP" id="MF_02078">
    <property type="entry name" value="MurJ_MviN"/>
    <property type="match status" value="1"/>
</dbReference>
<feature type="transmembrane region" description="Helical" evidence="8">
    <location>
        <begin position="522"/>
        <end position="543"/>
    </location>
</feature>
<evidence type="ECO:0000256" key="4">
    <source>
        <dbReference type="ARBA" id="ARBA00022960"/>
    </source>
</evidence>
<dbReference type="STRING" id="329726.AM1_2301"/>
<dbReference type="PRINTS" id="PR01806">
    <property type="entry name" value="VIRFACTRMVIN"/>
</dbReference>
<evidence type="ECO:0000313" key="9">
    <source>
        <dbReference type="EMBL" id="ABW27311.1"/>
    </source>
</evidence>
<comment type="pathway">
    <text evidence="8">Cell wall biogenesis; peptidoglycan biosynthesis.</text>
</comment>
<keyword evidence="3 8" id="KW-0812">Transmembrane</keyword>
<dbReference type="InterPro" id="IPR004268">
    <property type="entry name" value="MurJ"/>
</dbReference>
<feature type="transmembrane region" description="Helical" evidence="8">
    <location>
        <begin position="167"/>
        <end position="187"/>
    </location>
</feature>
<dbReference type="GO" id="GO:0008360">
    <property type="term" value="P:regulation of cell shape"/>
    <property type="evidence" value="ECO:0007669"/>
    <property type="project" value="UniProtKB-KW"/>
</dbReference>
<keyword evidence="4 8" id="KW-0133">Cell shape</keyword>
<feature type="transmembrane region" description="Helical" evidence="8">
    <location>
        <begin position="100"/>
        <end position="123"/>
    </location>
</feature>
<dbReference type="PANTHER" id="PTHR43486">
    <property type="entry name" value="LIPID II FLIPPASE MURJ-RELATED"/>
    <property type="match status" value="1"/>
</dbReference>
<dbReference type="CDD" id="cd13123">
    <property type="entry name" value="MATE_MurJ_like"/>
    <property type="match status" value="1"/>
</dbReference>
<evidence type="ECO:0000256" key="7">
    <source>
        <dbReference type="ARBA" id="ARBA00023136"/>
    </source>
</evidence>
<evidence type="ECO:0000256" key="1">
    <source>
        <dbReference type="ARBA" id="ARBA00004651"/>
    </source>
</evidence>
<feature type="transmembrane region" description="Helical" evidence="8">
    <location>
        <begin position="358"/>
        <end position="384"/>
    </location>
</feature>
<feature type="transmembrane region" description="Helical" evidence="8">
    <location>
        <begin position="488"/>
        <end position="510"/>
    </location>
</feature>
<name>B0C210_ACAM1</name>
<evidence type="ECO:0000256" key="3">
    <source>
        <dbReference type="ARBA" id="ARBA00022692"/>
    </source>
</evidence>
<accession>B0C210</accession>
<dbReference type="EMBL" id="CP000828">
    <property type="protein sequence ID" value="ABW27311.1"/>
    <property type="molecule type" value="Genomic_DNA"/>
</dbReference>
<feature type="transmembrane region" description="Helical" evidence="8">
    <location>
        <begin position="314"/>
        <end position="338"/>
    </location>
</feature>
<dbReference type="GO" id="GO:0009252">
    <property type="term" value="P:peptidoglycan biosynthetic process"/>
    <property type="evidence" value="ECO:0007669"/>
    <property type="project" value="UniProtKB-UniRule"/>
</dbReference>
<keyword evidence="2 8" id="KW-1003">Cell membrane</keyword>
<feature type="transmembrane region" description="Helical" evidence="8">
    <location>
        <begin position="199"/>
        <end position="220"/>
    </location>
</feature>
<feature type="transmembrane region" description="Helical" evidence="8">
    <location>
        <begin position="396"/>
        <end position="417"/>
    </location>
</feature>
<keyword evidence="8" id="KW-0813">Transport</keyword>
<keyword evidence="6 8" id="KW-1133">Transmembrane helix</keyword>
<dbReference type="NCBIfam" id="TIGR01695">
    <property type="entry name" value="murJ_mviN"/>
    <property type="match status" value="1"/>
</dbReference>
<dbReference type="UniPathway" id="UPA00219"/>
<dbReference type="Proteomes" id="UP000000268">
    <property type="component" value="Chromosome"/>
</dbReference>
<evidence type="ECO:0000313" key="10">
    <source>
        <dbReference type="Proteomes" id="UP000000268"/>
    </source>
</evidence>
<comment type="caution">
    <text evidence="8">Lacks conserved residue(s) required for the propagation of feature annotation.</text>
</comment>
<keyword evidence="8" id="KW-0961">Cell wall biogenesis/degradation</keyword>
<evidence type="ECO:0000256" key="5">
    <source>
        <dbReference type="ARBA" id="ARBA00022984"/>
    </source>
</evidence>
<feature type="transmembrane region" description="Helical" evidence="8">
    <location>
        <begin position="454"/>
        <end position="476"/>
    </location>
</feature>
<dbReference type="KEGG" id="amr:AM1_2301"/>
<evidence type="ECO:0000256" key="8">
    <source>
        <dbReference type="HAMAP-Rule" id="MF_02078"/>
    </source>
</evidence>
<dbReference type="eggNOG" id="COG0728">
    <property type="taxonomic scope" value="Bacteria"/>
</dbReference>
<keyword evidence="5 8" id="KW-0573">Peptidoglycan synthesis</keyword>
<organism evidence="9 10">
    <name type="scientific">Acaryochloris marina (strain MBIC 11017)</name>
    <dbReference type="NCBI Taxonomy" id="329726"/>
    <lineage>
        <taxon>Bacteria</taxon>
        <taxon>Bacillati</taxon>
        <taxon>Cyanobacteriota</taxon>
        <taxon>Cyanophyceae</taxon>
        <taxon>Acaryochloridales</taxon>
        <taxon>Acaryochloridaceae</taxon>
        <taxon>Acaryochloris</taxon>
    </lineage>
</organism>
<dbReference type="AlphaFoldDB" id="B0C210"/>
<keyword evidence="8" id="KW-0997">Cell inner membrane</keyword>
<keyword evidence="7 8" id="KW-0472">Membrane</keyword>
<feature type="transmembrane region" description="Helical" evidence="8">
    <location>
        <begin position="232"/>
        <end position="253"/>
    </location>
</feature>
<evidence type="ECO:0000256" key="2">
    <source>
        <dbReference type="ARBA" id="ARBA00022475"/>
    </source>
</evidence>
<dbReference type="GO" id="GO:0015648">
    <property type="term" value="F:lipid-linked peptidoglycan transporter activity"/>
    <property type="evidence" value="ECO:0007669"/>
    <property type="project" value="UniProtKB-UniRule"/>
</dbReference>
<dbReference type="GO" id="GO:0071555">
    <property type="term" value="P:cell wall organization"/>
    <property type="evidence" value="ECO:0007669"/>
    <property type="project" value="UniProtKB-KW"/>
</dbReference>
<comment type="similarity">
    <text evidence="8">Belongs to the MurJ/MviN family.</text>
</comment>
<comment type="function">
    <text evidence="8">Involved in peptidoglycan biosynthesis. Transports lipid-linked peptidoglycan precursors from the inner to the outer leaflet of the cytoplasmic membrane.</text>
</comment>
<sequence length="566" mass="60511">MRILYIASAFVTDAPSKPSRSLARIATIVAITTLISKVTGAARQMATAAVFGVGPAVGAYGFAYAIPSFFLILLGGINGPFHSAIVGVLAKKERRDVKPVIETITTLLVGLLLLVTIGLIVFAEPILRFTASGLFISPEEALRQGIDPATYAVTQQTRLIAITQFKIMAPIALFSGLIGIGFGALNAADIYWMPSISPIFSSVAVMIGLGLFALHLGPAASLSANALLGGQVLAWATLAGAVAQWLIQLPVQWQAGLGTLKPHWQWQHPDVRAVLKVLGPATFASGMLQINVQIDIFFSSLIPNATAAVSAWSYANFLVMAPLGILSNTILVPFFPVFSHLATSGQWDDLKSRIRQGIVMTAVAMLPLGALMIALALPIVRLVYERSAFNAEASQLTASILIAYGMGMFVYLARDLLVRVFYALGDGTTPFRISLVSILFIILFDFLFVKPFGAPGLVLATIGVNIFLMVVMLWFLSKRLRGLKLHSWIQPLMGLTGASALSGLVAWGLWTGTDTVWGSQGFLLLLINLGIAALGGFMVYGLAAKQLGIPEVQVCLTRMRAKIPFL</sequence>
<dbReference type="PANTHER" id="PTHR43486:SF1">
    <property type="entry name" value="LIPID II FLIPPASE MURJ-RELATED"/>
    <property type="match status" value="1"/>
</dbReference>
<dbReference type="Pfam" id="PF03023">
    <property type="entry name" value="MurJ"/>
    <property type="match status" value="1"/>
</dbReference>
<gene>
    <name evidence="8" type="primary">murJ</name>
    <name evidence="9" type="ordered locus">AM1_2301</name>
</gene>
<evidence type="ECO:0000256" key="6">
    <source>
        <dbReference type="ARBA" id="ARBA00022989"/>
    </source>
</evidence>